<sequence length="804" mass="90719">MTPDKRILASGWYPGSCRHGFLIRFWRLVQISNANIELFDPSRHAAPAACCQAFLNGAVGTSPTGRDQWIIACAADPQTSKIKEMVSNPALVVKEHLALLEPMYRSALRQGRIVLEQDMLILQEQLNTGSSYIKLRLVPTGLREILFIAFHANPIGGHFNPYRTYARLRLRYYWPGMYKYCQMMCKKCPGCALANGVIRASSELIYSFPVTAPFRVLHVDGYQAGDLSSFEGRKVHVIALDGMTSYACNQSVQKANSTSFAKALMKIILTHDSKFYGTFRETCDLLQMNVHTLSGDNHKGMLVERFNRYLNRGLRVLTNERESVRVSDEAIDLLTYAWNSAPVAGTDLSRSLVAMGPTKQLELTSTPSAVQSYAKNQATLMAACHDVAKVLLDEHRKWHQELVNSSRPDPRQWQVGDIVFARRQTRSHKGRGIVGKLQFAHTGPWRIVSKLDGASYELQHCITAERRLKRHASHLSPFPLPLVPFEPVDGPDNRYGQINRPIGLKPYLQAGLEGFEPLQPFKLPPSVDLATASHACRTFHWPSLSELNDEMSPFPWETGEREQVATMTDDDIVHASLYHGPPPTMPVVHPPRLPTPSALAAMLVKSDDRLFFISHELPNSGRREWRLVRVHLADSMALRPTCLTDGRYLVEFYMVHPSDVRYNAANQRYWLQYHLKGDLVDPSATSETHLIRPSESSEQLALRHNLSPLRQWVTLTHEAVYIHGPFDFASISGRKSRDRVDAARWSVLAQQKDMYSNLPPRLELPTYSVHADRGIHLALREGRAAELLLSVSQCCSNAHERLFP</sequence>
<dbReference type="Proteomes" id="UP001516023">
    <property type="component" value="Unassembled WGS sequence"/>
</dbReference>
<name>A0ABD3PEC1_9STRA</name>
<dbReference type="PANTHER" id="PTHR37984">
    <property type="entry name" value="PROTEIN CBG26694"/>
    <property type="match status" value="1"/>
</dbReference>
<gene>
    <name evidence="2" type="ORF">HJC23_007719</name>
</gene>
<keyword evidence="3" id="KW-1185">Reference proteome</keyword>
<dbReference type="InterPro" id="IPR050951">
    <property type="entry name" value="Retrovirus_Pol_polyprotein"/>
</dbReference>
<evidence type="ECO:0000259" key="1">
    <source>
        <dbReference type="Pfam" id="PF17921"/>
    </source>
</evidence>
<comment type="caution">
    <text evidence="2">The sequence shown here is derived from an EMBL/GenBank/DDBJ whole genome shotgun (WGS) entry which is preliminary data.</text>
</comment>
<accession>A0ABD3PEC1</accession>
<dbReference type="PANTHER" id="PTHR37984:SF5">
    <property type="entry name" value="PROTEIN NYNRIN-LIKE"/>
    <property type="match status" value="1"/>
</dbReference>
<dbReference type="EMBL" id="JABMIG020000230">
    <property type="protein sequence ID" value="KAL3784710.1"/>
    <property type="molecule type" value="Genomic_DNA"/>
</dbReference>
<dbReference type="AlphaFoldDB" id="A0ABD3PEC1"/>
<dbReference type="Gene3D" id="1.10.340.70">
    <property type="match status" value="1"/>
</dbReference>
<dbReference type="Pfam" id="PF17921">
    <property type="entry name" value="Integrase_H2C2"/>
    <property type="match status" value="1"/>
</dbReference>
<dbReference type="InterPro" id="IPR012337">
    <property type="entry name" value="RNaseH-like_sf"/>
</dbReference>
<dbReference type="InterPro" id="IPR036397">
    <property type="entry name" value="RNaseH_sf"/>
</dbReference>
<evidence type="ECO:0000313" key="3">
    <source>
        <dbReference type="Proteomes" id="UP001516023"/>
    </source>
</evidence>
<feature type="domain" description="Integrase zinc-binding" evidence="1">
    <location>
        <begin position="138"/>
        <end position="195"/>
    </location>
</feature>
<dbReference type="SUPFAM" id="SSF53098">
    <property type="entry name" value="Ribonuclease H-like"/>
    <property type="match status" value="1"/>
</dbReference>
<evidence type="ECO:0000313" key="2">
    <source>
        <dbReference type="EMBL" id="KAL3784710.1"/>
    </source>
</evidence>
<protein>
    <recommendedName>
        <fullName evidence="1">Integrase zinc-binding domain-containing protein</fullName>
    </recommendedName>
</protein>
<dbReference type="Gene3D" id="3.30.420.10">
    <property type="entry name" value="Ribonuclease H-like superfamily/Ribonuclease H"/>
    <property type="match status" value="1"/>
</dbReference>
<proteinExistence type="predicted"/>
<dbReference type="InterPro" id="IPR041588">
    <property type="entry name" value="Integrase_H2C2"/>
</dbReference>
<organism evidence="2 3">
    <name type="scientific">Cyclotella cryptica</name>
    <dbReference type="NCBI Taxonomy" id="29204"/>
    <lineage>
        <taxon>Eukaryota</taxon>
        <taxon>Sar</taxon>
        <taxon>Stramenopiles</taxon>
        <taxon>Ochrophyta</taxon>
        <taxon>Bacillariophyta</taxon>
        <taxon>Coscinodiscophyceae</taxon>
        <taxon>Thalassiosirophycidae</taxon>
        <taxon>Stephanodiscales</taxon>
        <taxon>Stephanodiscaceae</taxon>
        <taxon>Cyclotella</taxon>
    </lineage>
</organism>
<reference evidence="2 3" key="1">
    <citation type="journal article" date="2020" name="G3 (Bethesda)">
        <title>Improved Reference Genome for Cyclotella cryptica CCMP332, a Model for Cell Wall Morphogenesis, Salinity Adaptation, and Lipid Production in Diatoms (Bacillariophyta).</title>
        <authorList>
            <person name="Roberts W.R."/>
            <person name="Downey K.M."/>
            <person name="Ruck E.C."/>
            <person name="Traller J.C."/>
            <person name="Alverson A.J."/>
        </authorList>
    </citation>
    <scope>NUCLEOTIDE SEQUENCE [LARGE SCALE GENOMIC DNA]</scope>
    <source>
        <strain evidence="2 3">CCMP332</strain>
    </source>
</reference>